<comment type="caution">
    <text evidence="14">The sequence shown here is derived from an EMBL/GenBank/DDBJ whole genome shotgun (WGS) entry which is preliminary data.</text>
</comment>
<keyword evidence="11" id="KW-0732">Signal</keyword>
<comment type="subcellular location">
    <subcellularLocation>
        <location evidence="1 8">Cell outer membrane</location>
        <topology evidence="1 8">Multi-pass membrane protein</topology>
    </subcellularLocation>
</comment>
<dbReference type="Proteomes" id="UP001597469">
    <property type="component" value="Unassembled WGS sequence"/>
</dbReference>
<evidence type="ECO:0000256" key="11">
    <source>
        <dbReference type="SAM" id="SignalP"/>
    </source>
</evidence>
<evidence type="ECO:0000256" key="1">
    <source>
        <dbReference type="ARBA" id="ARBA00004571"/>
    </source>
</evidence>
<feature type="compositionally biased region" description="Polar residues" evidence="10">
    <location>
        <begin position="1107"/>
        <end position="1118"/>
    </location>
</feature>
<dbReference type="InterPro" id="IPR000531">
    <property type="entry name" value="Beta-barrel_TonB"/>
</dbReference>
<feature type="domain" description="TonB-dependent receptor plug" evidence="13">
    <location>
        <begin position="258"/>
        <end position="372"/>
    </location>
</feature>
<evidence type="ECO:0000256" key="5">
    <source>
        <dbReference type="ARBA" id="ARBA00023077"/>
    </source>
</evidence>
<dbReference type="Gene3D" id="2.170.130.10">
    <property type="entry name" value="TonB-dependent receptor, plug domain"/>
    <property type="match status" value="1"/>
</dbReference>
<evidence type="ECO:0000256" key="4">
    <source>
        <dbReference type="ARBA" id="ARBA00022692"/>
    </source>
</evidence>
<dbReference type="EMBL" id="JBHULN010000003">
    <property type="protein sequence ID" value="MFD2570491.1"/>
    <property type="molecule type" value="Genomic_DNA"/>
</dbReference>
<name>A0ABW5M2G4_9BACT</name>
<evidence type="ECO:0000259" key="12">
    <source>
        <dbReference type="Pfam" id="PF00593"/>
    </source>
</evidence>
<evidence type="ECO:0000256" key="9">
    <source>
        <dbReference type="RuleBase" id="RU003357"/>
    </source>
</evidence>
<dbReference type="InterPro" id="IPR023996">
    <property type="entry name" value="TonB-dep_OMP_SusC/RagA"/>
</dbReference>
<evidence type="ECO:0000256" key="7">
    <source>
        <dbReference type="ARBA" id="ARBA00023237"/>
    </source>
</evidence>
<dbReference type="Gene3D" id="2.40.170.20">
    <property type="entry name" value="TonB-dependent receptor, beta-barrel domain"/>
    <property type="match status" value="1"/>
</dbReference>
<feature type="domain" description="TonB-dependent receptor-like beta-barrel" evidence="12">
    <location>
        <begin position="575"/>
        <end position="1162"/>
    </location>
</feature>
<dbReference type="InterPro" id="IPR037066">
    <property type="entry name" value="Plug_dom_sf"/>
</dbReference>
<dbReference type="NCBIfam" id="TIGR04056">
    <property type="entry name" value="OMP_RagA_SusC"/>
    <property type="match status" value="1"/>
</dbReference>
<keyword evidence="6 8" id="KW-0472">Membrane</keyword>
<evidence type="ECO:0000256" key="8">
    <source>
        <dbReference type="PROSITE-ProRule" id="PRU01360"/>
    </source>
</evidence>
<gene>
    <name evidence="14" type="ORF">ACFSUS_07590</name>
</gene>
<keyword evidence="5 9" id="KW-0798">TonB box</keyword>
<evidence type="ECO:0000313" key="15">
    <source>
        <dbReference type="Proteomes" id="UP001597469"/>
    </source>
</evidence>
<keyword evidence="2 8" id="KW-0813">Transport</keyword>
<sequence length="1206" mass="130820">MIYSVRLFYVLLFSSVLAGGHPGLAQFVATAKAFPRTSHQVESPQTLQLREVLNQFKVRYQVDILFEDRLVSDHLVSPSSIEPGASVEKNLARVLQPQGLRFTKVKKGVFVVLTDNNATRGAAAVTSPALLPTGAANTGSPETGSISQLQTKAVTTLAVTDQTISGRVTDDATSSGLPGVSVVLKGTSRGTTTDSDGNYRLAVPDQNTGSTLTLVFSFIGYATQEVLVGNRNTVNVTLASDNKTLNEVVVVGYGTQNRRELTGSVASLQTQTIKDQPVTNVVEGLTGRMPGVLVQQNTGAPGNSPSIKVRGLGSISAGNGPLVVIDGQPLNSGSTTNAGGLNQLNPNDIDKIDVLKDASATAIYGSRGSNGVIMITTKRGKSGQTRINFDYYTGIQEVSKKMDMLNAQQFAEYSKEAFNTAYLERVPGSSANDPNSVRASGQRYRYPRGEFPGVNFDDPASLTSYDYQDMIFRKAPISNYQLSASGGTEKVQYFISGNYLNQQGIIKKSGIDRYTVRSNVDAQLSSKLKVGLSFSPSFQAEDRVNSDGHWAGNGVINAALSLPPFIPIYQADGVTYNSQAFYAAPYDWPGITNPVANITEADNRVTQLRLLGNAYAELSIWKSLRYRGTIGGDLNYLRQNQYQTSAIPLNQLLPPNVSVGSAYTSQNINWVTNHTLSYTLDLGTTHHLDALVGLESQRNDYEESRISANNFPNDIVRTVNAGTVVQSAVIGGATLNSASYRDQWSLASYFARVTYSYKDRYLFNASIRRDGSSRFGLDKRFGTFPSASVGWRIIEEPFMKTIPVISDLKVRASYGLSGNNAFRNNDGTTNNYPAIGVLTKDNYVLGNGLANGLATSSIANPQLSWEKSRQTDIGLDLGLFQNRIAFTVDYYKRITTDLLLQVQVPTLTGFSTAVRNIGQVENKGMEFALSTRNINGTGSGFTWTTDLNLSFNRNKVLALGPTGDPIRSGTGVGETNITVIGQPLGSFYGYQQLGIFQSQAELDAYPHFADSRPGDVKFADVNNDGKLTADDRTLIGNNQPDFIYGITNSFSFKGFDLGIVAQGVQGGQILNLSRRFYENLEGNANELTTVLGRWRSAQDPGDGKTPRANTRSTGNNNQVSSRWVESATYFRIRNITLGYNVPRTVLQKIKAQTLRVYAGVQNAVTFSKYLSYNPEVSGYEGPLTGGVDYGSYPLARTYTIGLNLGF</sequence>
<evidence type="ECO:0000256" key="3">
    <source>
        <dbReference type="ARBA" id="ARBA00022452"/>
    </source>
</evidence>
<keyword evidence="15" id="KW-1185">Reference proteome</keyword>
<comment type="similarity">
    <text evidence="8 9">Belongs to the TonB-dependent receptor family.</text>
</comment>
<evidence type="ECO:0000259" key="13">
    <source>
        <dbReference type="Pfam" id="PF07715"/>
    </source>
</evidence>
<dbReference type="SUPFAM" id="SSF49464">
    <property type="entry name" value="Carboxypeptidase regulatory domain-like"/>
    <property type="match status" value="1"/>
</dbReference>
<proteinExistence type="inferred from homology"/>
<organism evidence="14 15">
    <name type="scientific">Spirosoma soli</name>
    <dbReference type="NCBI Taxonomy" id="1770529"/>
    <lineage>
        <taxon>Bacteria</taxon>
        <taxon>Pseudomonadati</taxon>
        <taxon>Bacteroidota</taxon>
        <taxon>Cytophagia</taxon>
        <taxon>Cytophagales</taxon>
        <taxon>Cytophagaceae</taxon>
        <taxon>Spirosoma</taxon>
    </lineage>
</organism>
<evidence type="ECO:0000256" key="6">
    <source>
        <dbReference type="ARBA" id="ARBA00023136"/>
    </source>
</evidence>
<dbReference type="PROSITE" id="PS52016">
    <property type="entry name" value="TONB_DEPENDENT_REC_3"/>
    <property type="match status" value="1"/>
</dbReference>
<reference evidence="15" key="1">
    <citation type="journal article" date="2019" name="Int. J. Syst. Evol. Microbiol.">
        <title>The Global Catalogue of Microorganisms (GCM) 10K type strain sequencing project: providing services to taxonomists for standard genome sequencing and annotation.</title>
        <authorList>
            <consortium name="The Broad Institute Genomics Platform"/>
            <consortium name="The Broad Institute Genome Sequencing Center for Infectious Disease"/>
            <person name="Wu L."/>
            <person name="Ma J."/>
        </authorList>
    </citation>
    <scope>NUCLEOTIDE SEQUENCE [LARGE SCALE GENOMIC DNA]</scope>
    <source>
        <strain evidence="15">KCTC 42805</strain>
    </source>
</reference>
<keyword evidence="4 8" id="KW-0812">Transmembrane</keyword>
<dbReference type="Pfam" id="PF00593">
    <property type="entry name" value="TonB_dep_Rec_b-barrel"/>
    <property type="match status" value="1"/>
</dbReference>
<dbReference type="Gene3D" id="3.55.50.30">
    <property type="match status" value="1"/>
</dbReference>
<keyword evidence="7 8" id="KW-0998">Cell outer membrane</keyword>
<dbReference type="InterPro" id="IPR036942">
    <property type="entry name" value="Beta-barrel_TonB_sf"/>
</dbReference>
<dbReference type="InterPro" id="IPR023997">
    <property type="entry name" value="TonB-dep_OMP_SusC/RagA_CS"/>
</dbReference>
<dbReference type="RefSeq" id="WP_381521205.1">
    <property type="nucleotide sequence ID" value="NZ_JBHULN010000003.1"/>
</dbReference>
<dbReference type="Gene3D" id="2.60.40.1120">
    <property type="entry name" value="Carboxypeptidase-like, regulatory domain"/>
    <property type="match status" value="1"/>
</dbReference>
<dbReference type="InterPro" id="IPR008969">
    <property type="entry name" value="CarboxyPept-like_regulatory"/>
</dbReference>
<dbReference type="Pfam" id="PF13715">
    <property type="entry name" value="CarbopepD_reg_2"/>
    <property type="match status" value="1"/>
</dbReference>
<dbReference type="InterPro" id="IPR039426">
    <property type="entry name" value="TonB-dep_rcpt-like"/>
</dbReference>
<dbReference type="SUPFAM" id="SSF56935">
    <property type="entry name" value="Porins"/>
    <property type="match status" value="1"/>
</dbReference>
<keyword evidence="3 8" id="KW-1134">Transmembrane beta strand</keyword>
<feature type="chain" id="PRO_5045379938" evidence="11">
    <location>
        <begin position="19"/>
        <end position="1206"/>
    </location>
</feature>
<dbReference type="Pfam" id="PF07715">
    <property type="entry name" value="Plug"/>
    <property type="match status" value="1"/>
</dbReference>
<feature type="signal peptide" evidence="11">
    <location>
        <begin position="1"/>
        <end position="18"/>
    </location>
</feature>
<evidence type="ECO:0000313" key="14">
    <source>
        <dbReference type="EMBL" id="MFD2570491.1"/>
    </source>
</evidence>
<dbReference type="InterPro" id="IPR012910">
    <property type="entry name" value="Plug_dom"/>
</dbReference>
<accession>A0ABW5M2G4</accession>
<evidence type="ECO:0000256" key="2">
    <source>
        <dbReference type="ARBA" id="ARBA00022448"/>
    </source>
</evidence>
<dbReference type="NCBIfam" id="TIGR04057">
    <property type="entry name" value="SusC_RagA_signa"/>
    <property type="match status" value="1"/>
</dbReference>
<feature type="region of interest" description="Disordered" evidence="10">
    <location>
        <begin position="1093"/>
        <end position="1118"/>
    </location>
</feature>
<evidence type="ECO:0000256" key="10">
    <source>
        <dbReference type="SAM" id="MobiDB-lite"/>
    </source>
</evidence>
<protein>
    <submittedName>
        <fullName evidence="14">SusC/RagA family TonB-linked outer membrane protein</fullName>
    </submittedName>
</protein>